<dbReference type="OrthoDB" id="6890552at2"/>
<protein>
    <submittedName>
        <fullName evidence="2">Arc family DNA-binding protein</fullName>
    </submittedName>
</protein>
<evidence type="ECO:0000313" key="2">
    <source>
        <dbReference type="EMBL" id="RJL09436.1"/>
    </source>
</evidence>
<dbReference type="SUPFAM" id="SSF47598">
    <property type="entry name" value="Ribbon-helix-helix"/>
    <property type="match status" value="1"/>
</dbReference>
<reference evidence="3" key="1">
    <citation type="submission" date="2018-09" db="EMBL/GenBank/DDBJ databases">
        <title>Paracoccus onubensis nov. sp. a moderate halophilic bacterium isolated from Gruta de las Maravillas (Aracena, Spain).</title>
        <authorList>
            <person name="Jurado V."/>
            <person name="Gutierrez-Patricio S."/>
            <person name="Gonzalez-Pimentel J.L."/>
            <person name="Miller A.Z."/>
            <person name="Laiz L."/>
            <person name="Saiz-Jimenez C."/>
        </authorList>
    </citation>
    <scope>NUCLEOTIDE SEQUENCE [LARGE SCALE GENOMIC DNA]</scope>
    <source>
        <strain evidence="3">DSM 26381</strain>
    </source>
</reference>
<keyword evidence="3" id="KW-1185">Reference proteome</keyword>
<organism evidence="2 3">
    <name type="scientific">Paracoccus siganidrum</name>
    <dbReference type="NCBI Taxonomy" id="1276757"/>
    <lineage>
        <taxon>Bacteria</taxon>
        <taxon>Pseudomonadati</taxon>
        <taxon>Pseudomonadota</taxon>
        <taxon>Alphaproteobacteria</taxon>
        <taxon>Rhodobacterales</taxon>
        <taxon>Paracoccaceae</taxon>
        <taxon>Paracoccus</taxon>
    </lineage>
</organism>
<evidence type="ECO:0000313" key="3">
    <source>
        <dbReference type="Proteomes" id="UP000283587"/>
    </source>
</evidence>
<dbReference type="RefSeq" id="WP_119899016.1">
    <property type="nucleotide sequence ID" value="NZ_QNRC01000005.1"/>
</dbReference>
<comment type="caution">
    <text evidence="2">The sequence shown here is derived from an EMBL/GenBank/DDBJ whole genome shotgun (WGS) entry which is preliminary data.</text>
</comment>
<feature type="domain" description="Arc-like DNA binding" evidence="1">
    <location>
        <begin position="22"/>
        <end position="56"/>
    </location>
</feature>
<dbReference type="AlphaFoldDB" id="A0A419A498"/>
<proteinExistence type="predicted"/>
<dbReference type="InterPro" id="IPR005569">
    <property type="entry name" value="Arc_DNA-bd_dom"/>
</dbReference>
<dbReference type="EMBL" id="QZEW01000066">
    <property type="protein sequence ID" value="RJL09436.1"/>
    <property type="molecule type" value="Genomic_DNA"/>
</dbReference>
<gene>
    <name evidence="2" type="ORF">D3P05_14925</name>
</gene>
<dbReference type="InterPro" id="IPR010985">
    <property type="entry name" value="Ribbon_hlx_hlx"/>
</dbReference>
<dbReference type="Pfam" id="PF03869">
    <property type="entry name" value="Arc"/>
    <property type="match status" value="1"/>
</dbReference>
<dbReference type="Gene3D" id="1.10.1220.10">
    <property type="entry name" value="Met repressor-like"/>
    <property type="match status" value="1"/>
</dbReference>
<accession>A0A419A498</accession>
<keyword evidence="2" id="KW-0238">DNA-binding</keyword>
<sequence length="69" mass="7837">MYGYEPCFVRGTPMIKTTAESEKVMLRLPDGWRRALKIAAAMNDRSLNSEILQRLRPTIDAADAQRPQS</sequence>
<name>A0A419A498_9RHOB</name>
<dbReference type="Proteomes" id="UP000283587">
    <property type="component" value="Unassembled WGS sequence"/>
</dbReference>
<dbReference type="GO" id="GO:0006355">
    <property type="term" value="P:regulation of DNA-templated transcription"/>
    <property type="evidence" value="ECO:0007669"/>
    <property type="project" value="InterPro"/>
</dbReference>
<dbReference type="InterPro" id="IPR013321">
    <property type="entry name" value="Arc_rbn_hlx_hlx"/>
</dbReference>
<dbReference type="GO" id="GO:0003677">
    <property type="term" value="F:DNA binding"/>
    <property type="evidence" value="ECO:0007669"/>
    <property type="project" value="UniProtKB-KW"/>
</dbReference>
<evidence type="ECO:0000259" key="1">
    <source>
        <dbReference type="Pfam" id="PF03869"/>
    </source>
</evidence>